<organism evidence="1 2">
    <name type="scientific">Peronospora matthiolae</name>
    <dbReference type="NCBI Taxonomy" id="2874970"/>
    <lineage>
        <taxon>Eukaryota</taxon>
        <taxon>Sar</taxon>
        <taxon>Stramenopiles</taxon>
        <taxon>Oomycota</taxon>
        <taxon>Peronosporomycetes</taxon>
        <taxon>Peronosporales</taxon>
        <taxon>Peronosporaceae</taxon>
        <taxon>Peronospora</taxon>
    </lineage>
</organism>
<proteinExistence type="predicted"/>
<reference evidence="1" key="1">
    <citation type="submission" date="2024-01" db="EMBL/GenBank/DDBJ databases">
        <authorList>
            <person name="Webb A."/>
        </authorList>
    </citation>
    <scope>NUCLEOTIDE SEQUENCE</scope>
    <source>
        <strain evidence="1">Pm1</strain>
    </source>
</reference>
<evidence type="ECO:0000313" key="2">
    <source>
        <dbReference type="Proteomes" id="UP001162060"/>
    </source>
</evidence>
<dbReference type="AlphaFoldDB" id="A0AAV1V1E1"/>
<dbReference type="EMBL" id="CAKLBY020000247">
    <property type="protein sequence ID" value="CAK7939593.1"/>
    <property type="molecule type" value="Genomic_DNA"/>
</dbReference>
<protein>
    <submittedName>
        <fullName evidence="1">Uncharacterized protein</fullName>
    </submittedName>
</protein>
<name>A0AAV1V1E1_9STRA</name>
<evidence type="ECO:0000313" key="1">
    <source>
        <dbReference type="EMBL" id="CAK7939593.1"/>
    </source>
</evidence>
<accession>A0AAV1V1E1</accession>
<comment type="caution">
    <text evidence="1">The sequence shown here is derived from an EMBL/GenBank/DDBJ whole genome shotgun (WGS) entry which is preliminary data.</text>
</comment>
<sequence>MPLKRMMPPVVDFLSLFSAAKSASEYNSSWIFLVKVFR</sequence>
<gene>
    <name evidence="1" type="ORF">PM001_LOCUS24743</name>
</gene>
<dbReference type="Proteomes" id="UP001162060">
    <property type="component" value="Unassembled WGS sequence"/>
</dbReference>